<reference evidence="2" key="1">
    <citation type="journal article" date="2022" name="Mol. Ecol. Resour.">
        <title>The genomes of chicory, endive, great burdock and yacon provide insights into Asteraceae palaeo-polyploidization history and plant inulin production.</title>
        <authorList>
            <person name="Fan W."/>
            <person name="Wang S."/>
            <person name="Wang H."/>
            <person name="Wang A."/>
            <person name="Jiang F."/>
            <person name="Liu H."/>
            <person name="Zhao H."/>
            <person name="Xu D."/>
            <person name="Zhang Y."/>
        </authorList>
    </citation>
    <scope>NUCLEOTIDE SEQUENCE [LARGE SCALE GENOMIC DNA]</scope>
    <source>
        <strain evidence="2">cv. Niubang</strain>
    </source>
</reference>
<comment type="caution">
    <text evidence="1">The sequence shown here is derived from an EMBL/GenBank/DDBJ whole genome shotgun (WGS) entry which is preliminary data.</text>
</comment>
<reference evidence="1 2" key="2">
    <citation type="journal article" date="2022" name="Mol. Ecol. Resour.">
        <title>The genomes of chicory, endive, great burdock and yacon provide insights into Asteraceae paleo-polyploidization history and plant inulin production.</title>
        <authorList>
            <person name="Fan W."/>
            <person name="Wang S."/>
            <person name="Wang H."/>
            <person name="Wang A."/>
            <person name="Jiang F."/>
            <person name="Liu H."/>
            <person name="Zhao H."/>
            <person name="Xu D."/>
            <person name="Zhang Y."/>
        </authorList>
    </citation>
    <scope>NUCLEOTIDE SEQUENCE [LARGE SCALE GENOMIC DNA]</scope>
    <source>
        <strain evidence="2">cv. Niubang</strain>
    </source>
</reference>
<name>A0ACB8ZHN8_ARCLA</name>
<gene>
    <name evidence="1" type="ORF">L6452_29879</name>
</gene>
<protein>
    <submittedName>
        <fullName evidence="1">Uncharacterized protein</fullName>
    </submittedName>
</protein>
<evidence type="ECO:0000313" key="2">
    <source>
        <dbReference type="Proteomes" id="UP001055879"/>
    </source>
</evidence>
<organism evidence="1 2">
    <name type="scientific">Arctium lappa</name>
    <name type="common">Greater burdock</name>
    <name type="synonym">Lappa major</name>
    <dbReference type="NCBI Taxonomy" id="4217"/>
    <lineage>
        <taxon>Eukaryota</taxon>
        <taxon>Viridiplantae</taxon>
        <taxon>Streptophyta</taxon>
        <taxon>Embryophyta</taxon>
        <taxon>Tracheophyta</taxon>
        <taxon>Spermatophyta</taxon>
        <taxon>Magnoliopsida</taxon>
        <taxon>eudicotyledons</taxon>
        <taxon>Gunneridae</taxon>
        <taxon>Pentapetalae</taxon>
        <taxon>asterids</taxon>
        <taxon>campanulids</taxon>
        <taxon>Asterales</taxon>
        <taxon>Asteraceae</taxon>
        <taxon>Carduoideae</taxon>
        <taxon>Cardueae</taxon>
        <taxon>Arctiinae</taxon>
        <taxon>Arctium</taxon>
    </lineage>
</organism>
<proteinExistence type="predicted"/>
<evidence type="ECO:0000313" key="1">
    <source>
        <dbReference type="EMBL" id="KAI3697118.1"/>
    </source>
</evidence>
<sequence>MLVKGLYFSARGREDVGFNWLELLSTLVQLLSTVTTDHKVLSFCCRPDAELEEAKNKEHANLQAALKEMEVQLADTEEAKNKEIDKLQSDLKELEVQLADMEEAKNKESAKLQAALKELEVQLADMEEAKNKETSNMQSALKEMEVQLADMEEAKNKETSNLQSALKEMEVQLADMEEAKNKETSDLQSALKEMEARMVEMEEAKDKENAKLQSALKETEADMEETKNKEITQLQSALKEMEAQFQETKELLEVAQKEMEQLRATDNEKIENLTTDNEKLKDKVNSLEQEIDETQKKYEEATKLSEDRLIQALDAESKIIDLKLDMQSLQEKISDMEAEDQILRQKERQSGTPSKKFDSNLTQSTIGRERDLCEALRKVATEDVGFCQGKPVATYVIYKSLLHWKTFEADITTIFDRIIQMMGSAIEKKEDIKHMSYWLCVTSTLMFLIQRTLSPSPPKPQQPASLFGRMTQGFRSSSNAGIVKHIEAKYPALLFKKQLAAYVDKIYGFIRNNLKKDLSQLISSCIQAPTISDGSPYPTFYWENIIERLNELLATLKEYHVLSVIIRKMFAQVYSYIDVQLFNSLLLHKECCSITYGEYVKAGLAKLELWCSQVTAEYADSSSDELTHIRQGIGFLVIQQKSTVSYDQLTTTLCPVLSVQQHYQICTLNANDNNDANSVPPEVISKLKVLMTEDSGNPDSDSYLLDDNSGISFPVDEIYKSLNEKDFAEIKLTAEIADNPGLQFLLEALQEQIWSDKVSDESCNQHNNHWGVQLQLSYAGHMSVKKIIPLQSNKFNSNAIAVVYLFESMNMRAQQDDGYEASADEDDNVNGQKRKRVRLHNKLKKKDPLVICGGDITSIIFSHLDARSLASSLLVSHRWFRVASTDTIWAEKCEELWFGKAHVPRFPQVEGLSKLSLYSLSIADGKRSRIMKNDLWDHAWEFHFTKEAPEYWRNLDPYWKGTEPPMHRYFHPDGSQTADSDDEVWGGHECSYSIVTSFLADGKIREHYVRINRWPQMYVSRRQDWGWEMSNHLYCYSSVPDAYKKGASGPYLPTL</sequence>
<dbReference type="EMBL" id="CM042056">
    <property type="protein sequence ID" value="KAI3697118.1"/>
    <property type="molecule type" value="Genomic_DNA"/>
</dbReference>
<accession>A0ACB8ZHN8</accession>
<dbReference type="Proteomes" id="UP001055879">
    <property type="component" value="Linkage Group LG10"/>
</dbReference>
<keyword evidence="2" id="KW-1185">Reference proteome</keyword>